<gene>
    <name evidence="2" type="ORF">A0J61_10918</name>
</gene>
<evidence type="ECO:0000313" key="3">
    <source>
        <dbReference type="Proteomes" id="UP000093000"/>
    </source>
</evidence>
<feature type="chain" id="PRO_5008889408" description="C2H2-type domain-containing protein" evidence="1">
    <location>
        <begin position="22"/>
        <end position="154"/>
    </location>
</feature>
<evidence type="ECO:0000256" key="1">
    <source>
        <dbReference type="SAM" id="SignalP"/>
    </source>
</evidence>
<accession>A0A1C7N107</accession>
<reference evidence="2 3" key="1">
    <citation type="submission" date="2016-03" db="EMBL/GenBank/DDBJ databases">
        <title>Choanephora cucurbitarum.</title>
        <authorList>
            <person name="Min B."/>
            <person name="Park H."/>
            <person name="Park J.-H."/>
            <person name="Shin H.-D."/>
            <person name="Choi I.-G."/>
        </authorList>
    </citation>
    <scope>NUCLEOTIDE SEQUENCE [LARGE SCALE GENOMIC DNA]</scope>
    <source>
        <strain evidence="2 3">KUS-F28377</strain>
    </source>
</reference>
<name>A0A1C7N107_9FUNG</name>
<dbReference type="Proteomes" id="UP000093000">
    <property type="component" value="Unassembled WGS sequence"/>
</dbReference>
<dbReference type="InParanoid" id="A0A1C7N107"/>
<sequence length="154" mass="17150">MSSIFRCLFCQAVFLSQKALTEHIISTNCAYYANLNVVQSALDNNTTSSNESVSLNEFETETGVADDTNNADLTDVSMSVGSEGEQSIVFDDTNNADLNEPVIYDWVPSEPLNVFKSTWISIMQLLDEAKTPRHYQRQLIHVLNNNLLSHVAEA</sequence>
<evidence type="ECO:0008006" key="4">
    <source>
        <dbReference type="Google" id="ProtNLM"/>
    </source>
</evidence>
<comment type="caution">
    <text evidence="2">The sequence shown here is derived from an EMBL/GenBank/DDBJ whole genome shotgun (WGS) entry which is preliminary data.</text>
</comment>
<proteinExistence type="predicted"/>
<evidence type="ECO:0000313" key="2">
    <source>
        <dbReference type="EMBL" id="OBZ81034.1"/>
    </source>
</evidence>
<dbReference type="EMBL" id="LUGH01001511">
    <property type="protein sequence ID" value="OBZ81034.1"/>
    <property type="molecule type" value="Genomic_DNA"/>
</dbReference>
<dbReference type="AlphaFoldDB" id="A0A1C7N107"/>
<feature type="signal peptide" evidence="1">
    <location>
        <begin position="1"/>
        <end position="21"/>
    </location>
</feature>
<protein>
    <recommendedName>
        <fullName evidence="4">C2H2-type domain-containing protein</fullName>
    </recommendedName>
</protein>
<organism evidence="2 3">
    <name type="scientific">Choanephora cucurbitarum</name>
    <dbReference type="NCBI Taxonomy" id="101091"/>
    <lineage>
        <taxon>Eukaryota</taxon>
        <taxon>Fungi</taxon>
        <taxon>Fungi incertae sedis</taxon>
        <taxon>Mucoromycota</taxon>
        <taxon>Mucoromycotina</taxon>
        <taxon>Mucoromycetes</taxon>
        <taxon>Mucorales</taxon>
        <taxon>Mucorineae</taxon>
        <taxon>Choanephoraceae</taxon>
        <taxon>Choanephoroideae</taxon>
        <taxon>Choanephora</taxon>
    </lineage>
</organism>
<keyword evidence="3" id="KW-1185">Reference proteome</keyword>
<keyword evidence="1" id="KW-0732">Signal</keyword>